<dbReference type="InterPro" id="IPR008767">
    <property type="entry name" value="Phage_SPP1_head-tail_adaptor"/>
</dbReference>
<dbReference type="EMBL" id="JDRY01000015">
    <property type="protein sequence ID" value="KGN00845.1"/>
    <property type="molecule type" value="Genomic_DNA"/>
</dbReference>
<dbReference type="EMBL" id="JDRY01000115">
    <property type="protein sequence ID" value="KGM94904.1"/>
    <property type="molecule type" value="Genomic_DNA"/>
</dbReference>
<dbReference type="InterPro" id="IPR038666">
    <property type="entry name" value="SSP1_head-tail_sf"/>
</dbReference>
<protein>
    <recommendedName>
        <fullName evidence="4">Head-tail adaptor protein</fullName>
    </recommendedName>
</protein>
<comment type="caution">
    <text evidence="1">The sequence shown here is derived from an EMBL/GenBank/DDBJ whole genome shotgun (WGS) entry which is preliminary data.</text>
</comment>
<name>A0A0A0I0D5_CLOBO</name>
<accession>A0A0A0I0D5</accession>
<organism evidence="1 3">
    <name type="scientific">Clostridium botulinum C/D str. DC5</name>
    <dbReference type="NCBI Taxonomy" id="1443128"/>
    <lineage>
        <taxon>Bacteria</taxon>
        <taxon>Bacillati</taxon>
        <taxon>Bacillota</taxon>
        <taxon>Clostridia</taxon>
        <taxon>Eubacteriales</taxon>
        <taxon>Clostridiaceae</taxon>
        <taxon>Clostridium</taxon>
    </lineage>
</organism>
<proteinExistence type="predicted"/>
<dbReference type="Gene3D" id="2.40.10.270">
    <property type="entry name" value="Bacteriophage SPP1 head-tail adaptor protein"/>
    <property type="match status" value="1"/>
</dbReference>
<dbReference type="AlphaFoldDB" id="A0A0A0I0D5"/>
<evidence type="ECO:0008006" key="4">
    <source>
        <dbReference type="Google" id="ProtNLM"/>
    </source>
</evidence>
<dbReference type="NCBIfam" id="TIGR01563">
    <property type="entry name" value="gp16_SPP1"/>
    <property type="match status" value="1"/>
</dbReference>
<sequence length="114" mass="13656">MNISEFNKRIYIEKKIVETNENGFELDTWVTKKPLWAKANNLYGKEFWAAKANNFEDVIIFTVRFSKFLENVNRNDFRIRFKNKIFKIISIDNIKYENKTVKIKAINNQGEINE</sequence>
<dbReference type="Pfam" id="PF05521">
    <property type="entry name" value="Phage_HCP"/>
    <property type="match status" value="1"/>
</dbReference>
<evidence type="ECO:0000313" key="1">
    <source>
        <dbReference type="EMBL" id="KGM94904.1"/>
    </source>
</evidence>
<reference evidence="1 3" key="1">
    <citation type="submission" date="2014-01" db="EMBL/GenBank/DDBJ databases">
        <title>Plasmidome dynamics in the species complex Clostridium novyi sensu lato converts strains of independent lineages into distinctly different pathogens.</title>
        <authorList>
            <person name="Skarin H."/>
            <person name="Segerman B."/>
        </authorList>
    </citation>
    <scope>NUCLEOTIDE SEQUENCE [LARGE SCALE GENOMIC DNA]</scope>
    <source>
        <strain evidence="1 3">DC5</strain>
    </source>
</reference>
<evidence type="ECO:0000313" key="2">
    <source>
        <dbReference type="EMBL" id="KGN00845.1"/>
    </source>
</evidence>
<evidence type="ECO:0000313" key="3">
    <source>
        <dbReference type="Proteomes" id="UP000030014"/>
    </source>
</evidence>
<gene>
    <name evidence="2" type="ORF">Z955_02395</name>
    <name evidence="1" type="ORF">Z955_14260</name>
</gene>
<dbReference type="Proteomes" id="UP000030014">
    <property type="component" value="Unassembled WGS sequence"/>
</dbReference>